<evidence type="ECO:0000313" key="4">
    <source>
        <dbReference type="EMBL" id="OJD26075.1"/>
    </source>
</evidence>
<name>A0A1J9R0X3_9EURO</name>
<dbReference type="InterPro" id="IPR036770">
    <property type="entry name" value="Ankyrin_rpt-contain_sf"/>
</dbReference>
<dbReference type="STRING" id="1658174.A0A1J9R0X3"/>
<dbReference type="PRINTS" id="PR01415">
    <property type="entry name" value="ANKYRIN"/>
</dbReference>
<reference evidence="4 5" key="1">
    <citation type="submission" date="2015-08" db="EMBL/GenBank/DDBJ databases">
        <title>Emmonsia species relationships and genome sequence.</title>
        <authorList>
            <person name="Cuomo C.A."/>
            <person name="Schwartz I.S."/>
            <person name="Kenyon C."/>
            <person name="De Hoog G.S."/>
            <person name="Govender N.P."/>
            <person name="Botha A."/>
            <person name="Moreno L."/>
            <person name="De Vries M."/>
            <person name="Munoz J.F."/>
            <person name="Stielow J.B."/>
        </authorList>
    </citation>
    <scope>NUCLEOTIDE SEQUENCE [LARGE SCALE GENOMIC DNA]</scope>
    <source>
        <strain evidence="4 5">EI222</strain>
    </source>
</reference>
<dbReference type="AlphaFoldDB" id="A0A1J9R0X3"/>
<keyword evidence="1" id="KW-0677">Repeat</keyword>
<feature type="repeat" description="ANK" evidence="3">
    <location>
        <begin position="96"/>
        <end position="128"/>
    </location>
</feature>
<dbReference type="Proteomes" id="UP000242791">
    <property type="component" value="Unassembled WGS sequence"/>
</dbReference>
<evidence type="ECO:0000256" key="2">
    <source>
        <dbReference type="ARBA" id="ARBA00023043"/>
    </source>
</evidence>
<dbReference type="OrthoDB" id="4180939at2759"/>
<dbReference type="PROSITE" id="PS50297">
    <property type="entry name" value="ANK_REP_REGION"/>
    <property type="match status" value="2"/>
</dbReference>
<dbReference type="PANTHER" id="PTHR24171">
    <property type="entry name" value="ANKYRIN REPEAT DOMAIN-CONTAINING PROTEIN 39-RELATED"/>
    <property type="match status" value="1"/>
</dbReference>
<dbReference type="Gene3D" id="1.25.40.20">
    <property type="entry name" value="Ankyrin repeat-containing domain"/>
    <property type="match status" value="1"/>
</dbReference>
<dbReference type="Pfam" id="PF12796">
    <property type="entry name" value="Ank_2"/>
    <property type="match status" value="1"/>
</dbReference>
<sequence>MSTPSSLSVAVSNWDELTLCGVKATNTNIHGRAELSWATDGEHLMDIARLLEDGAEVNKTDDLGRTALSWAAVNGRPDMVQWLIKYGADINTVDSYGRTPLSWGAQAGAQLVVRILIDRGANVNLVGRNGLRPLEAAVEFGHGDEAMSVKKIHEKNGAIQRITAPIFPVVAFYPPRQLQIRFLWPAPS</sequence>
<dbReference type="EMBL" id="LGTZ01000277">
    <property type="protein sequence ID" value="OJD26075.1"/>
    <property type="molecule type" value="Genomic_DNA"/>
</dbReference>
<feature type="repeat" description="ANK" evidence="3">
    <location>
        <begin position="63"/>
        <end position="95"/>
    </location>
</feature>
<protein>
    <submittedName>
        <fullName evidence="4">Uncharacterized protein</fullName>
    </submittedName>
</protein>
<evidence type="ECO:0000256" key="3">
    <source>
        <dbReference type="PROSITE-ProRule" id="PRU00023"/>
    </source>
</evidence>
<dbReference type="VEuPathDB" id="FungiDB:ACJ73_02557"/>
<dbReference type="PANTHER" id="PTHR24171:SF9">
    <property type="entry name" value="ANKYRIN REPEAT DOMAIN-CONTAINING PROTEIN 39"/>
    <property type="match status" value="1"/>
</dbReference>
<dbReference type="SMART" id="SM00248">
    <property type="entry name" value="ANK"/>
    <property type="match status" value="2"/>
</dbReference>
<dbReference type="SUPFAM" id="SSF48403">
    <property type="entry name" value="Ankyrin repeat"/>
    <property type="match status" value="1"/>
</dbReference>
<proteinExistence type="predicted"/>
<dbReference type="PROSITE" id="PS50088">
    <property type="entry name" value="ANK_REPEAT"/>
    <property type="match status" value="2"/>
</dbReference>
<gene>
    <name evidence="4" type="ORF">ACJ73_02557</name>
</gene>
<keyword evidence="2 3" id="KW-0040">ANK repeat</keyword>
<keyword evidence="5" id="KW-1185">Reference proteome</keyword>
<evidence type="ECO:0000313" key="5">
    <source>
        <dbReference type="Proteomes" id="UP000242791"/>
    </source>
</evidence>
<accession>A0A1J9R0X3</accession>
<organism evidence="4 5">
    <name type="scientific">Blastomyces percursus</name>
    <dbReference type="NCBI Taxonomy" id="1658174"/>
    <lineage>
        <taxon>Eukaryota</taxon>
        <taxon>Fungi</taxon>
        <taxon>Dikarya</taxon>
        <taxon>Ascomycota</taxon>
        <taxon>Pezizomycotina</taxon>
        <taxon>Eurotiomycetes</taxon>
        <taxon>Eurotiomycetidae</taxon>
        <taxon>Onygenales</taxon>
        <taxon>Ajellomycetaceae</taxon>
        <taxon>Blastomyces</taxon>
    </lineage>
</organism>
<dbReference type="InterPro" id="IPR002110">
    <property type="entry name" value="Ankyrin_rpt"/>
</dbReference>
<comment type="caution">
    <text evidence="4">The sequence shown here is derived from an EMBL/GenBank/DDBJ whole genome shotgun (WGS) entry which is preliminary data.</text>
</comment>
<evidence type="ECO:0000256" key="1">
    <source>
        <dbReference type="ARBA" id="ARBA00022737"/>
    </source>
</evidence>